<dbReference type="Proteomes" id="UP000245626">
    <property type="component" value="Unassembled WGS sequence"/>
</dbReference>
<sequence>QGLLQLTEAKVTILARSGDVQLAQEALKAASKAYKDKTGRDVSAEVKDGLDKNSAGGVILSGHAGKINVNNTLDERLRLLEDKMLPEIRIDLFGPNENRK</sequence>
<organism evidence="1 2">
    <name type="scientific">Violaceomyces palustris</name>
    <dbReference type="NCBI Taxonomy" id="1673888"/>
    <lineage>
        <taxon>Eukaryota</taxon>
        <taxon>Fungi</taxon>
        <taxon>Dikarya</taxon>
        <taxon>Basidiomycota</taxon>
        <taxon>Ustilaginomycotina</taxon>
        <taxon>Ustilaginomycetes</taxon>
        <taxon>Violaceomycetales</taxon>
        <taxon>Violaceomycetaceae</taxon>
        <taxon>Violaceomyces</taxon>
    </lineage>
</organism>
<evidence type="ECO:0000313" key="2">
    <source>
        <dbReference type="Proteomes" id="UP000245626"/>
    </source>
</evidence>
<proteinExistence type="predicted"/>
<evidence type="ECO:0000313" key="1">
    <source>
        <dbReference type="EMBL" id="PWN49050.1"/>
    </source>
</evidence>
<feature type="non-terminal residue" evidence="1">
    <location>
        <position position="1"/>
    </location>
</feature>
<accession>A0ACD0NTI4</accession>
<gene>
    <name evidence="1" type="ORF">IE53DRAFT_318325</name>
</gene>
<dbReference type="EMBL" id="KZ820105">
    <property type="protein sequence ID" value="PWN49050.1"/>
    <property type="molecule type" value="Genomic_DNA"/>
</dbReference>
<name>A0ACD0NTI4_9BASI</name>
<reference evidence="1 2" key="1">
    <citation type="journal article" date="2018" name="Mol. Biol. Evol.">
        <title>Broad Genomic Sampling Reveals a Smut Pathogenic Ancestry of the Fungal Clade Ustilaginomycotina.</title>
        <authorList>
            <person name="Kijpornyongpan T."/>
            <person name="Mondo S.J."/>
            <person name="Barry K."/>
            <person name="Sandor L."/>
            <person name="Lee J."/>
            <person name="Lipzen A."/>
            <person name="Pangilinan J."/>
            <person name="LaButti K."/>
            <person name="Hainaut M."/>
            <person name="Henrissat B."/>
            <person name="Grigoriev I.V."/>
            <person name="Spatafora J.W."/>
            <person name="Aime M.C."/>
        </authorList>
    </citation>
    <scope>NUCLEOTIDE SEQUENCE [LARGE SCALE GENOMIC DNA]</scope>
    <source>
        <strain evidence="1 2">SA 807</strain>
    </source>
</reference>
<keyword evidence="2" id="KW-1185">Reference proteome</keyword>
<protein>
    <submittedName>
        <fullName evidence="1">ATPase, V1/A1 complex, subunit E</fullName>
    </submittedName>
</protein>